<name>A0AAW2G1Z0_9HYME</name>
<comment type="caution">
    <text evidence="1">The sequence shown here is derived from an EMBL/GenBank/DDBJ whole genome shotgun (WGS) entry which is preliminary data.</text>
</comment>
<evidence type="ECO:0000313" key="1">
    <source>
        <dbReference type="EMBL" id="KAL0120061.1"/>
    </source>
</evidence>
<reference evidence="1 2" key="1">
    <citation type="submission" date="2023-03" db="EMBL/GenBank/DDBJ databases">
        <title>High recombination rates correlate with genetic variation in Cardiocondyla obscurior ants.</title>
        <authorList>
            <person name="Errbii M."/>
        </authorList>
    </citation>
    <scope>NUCLEOTIDE SEQUENCE [LARGE SCALE GENOMIC DNA]</scope>
    <source>
        <strain evidence="1">Alpha-2009</strain>
        <tissue evidence="1">Whole body</tissue>
    </source>
</reference>
<sequence length="135" mass="15710">MPAVRNRNNGPIAIASFGSLQFPFNSVVCKPNVIPRTCNLIPSPLTKNLSSKFDIVKIEYTVRVLHIYVSTIQYTTYIYHKCGARFKVLRASVAWNLIRSHCLILCNLIPIKLHKSRLEQKDYLRYNHTYYMYIT</sequence>
<keyword evidence="2" id="KW-1185">Reference proteome</keyword>
<proteinExistence type="predicted"/>
<dbReference type="EMBL" id="JADYXP020000007">
    <property type="protein sequence ID" value="KAL0120061.1"/>
    <property type="molecule type" value="Genomic_DNA"/>
</dbReference>
<dbReference type="Proteomes" id="UP001430953">
    <property type="component" value="Unassembled WGS sequence"/>
</dbReference>
<protein>
    <submittedName>
        <fullName evidence="1">Uncharacterized protein</fullName>
    </submittedName>
</protein>
<organism evidence="1 2">
    <name type="scientific">Cardiocondyla obscurior</name>
    <dbReference type="NCBI Taxonomy" id="286306"/>
    <lineage>
        <taxon>Eukaryota</taxon>
        <taxon>Metazoa</taxon>
        <taxon>Ecdysozoa</taxon>
        <taxon>Arthropoda</taxon>
        <taxon>Hexapoda</taxon>
        <taxon>Insecta</taxon>
        <taxon>Pterygota</taxon>
        <taxon>Neoptera</taxon>
        <taxon>Endopterygota</taxon>
        <taxon>Hymenoptera</taxon>
        <taxon>Apocrita</taxon>
        <taxon>Aculeata</taxon>
        <taxon>Formicoidea</taxon>
        <taxon>Formicidae</taxon>
        <taxon>Myrmicinae</taxon>
        <taxon>Cardiocondyla</taxon>
    </lineage>
</organism>
<gene>
    <name evidence="1" type="ORF">PUN28_008033</name>
</gene>
<dbReference type="AlphaFoldDB" id="A0AAW2G1Z0"/>
<accession>A0AAW2G1Z0</accession>
<evidence type="ECO:0000313" key="2">
    <source>
        <dbReference type="Proteomes" id="UP001430953"/>
    </source>
</evidence>